<proteinExistence type="inferred from homology"/>
<dbReference type="PANTHER" id="PTHR33203">
    <property type="entry name" value="OLEOSIN"/>
    <property type="match status" value="1"/>
</dbReference>
<feature type="transmembrane region" description="Helical" evidence="9">
    <location>
        <begin position="84"/>
        <end position="107"/>
    </location>
</feature>
<comment type="subcellular location">
    <subcellularLocation>
        <location evidence="7">Lipid droplet</location>
    </subcellularLocation>
    <subcellularLocation>
        <location evidence="7">Membrane</location>
        <topology evidence="7">Multi-pass membrane protein</topology>
    </subcellularLocation>
</comment>
<keyword evidence="4 9" id="KW-0812">Transmembrane</keyword>
<evidence type="ECO:0000256" key="7">
    <source>
        <dbReference type="RuleBase" id="RU000540"/>
    </source>
</evidence>
<dbReference type="InterPro" id="IPR000136">
    <property type="entry name" value="Oleosin"/>
</dbReference>
<keyword evidence="5 9" id="KW-1133">Transmembrane helix</keyword>
<accession>A0AAV0ZPI2</accession>
<name>A0AAV0ZPI2_VICFA</name>
<dbReference type="GO" id="GO:0009791">
    <property type="term" value="P:post-embryonic development"/>
    <property type="evidence" value="ECO:0007669"/>
    <property type="project" value="UniProtKB-ARBA"/>
</dbReference>
<sequence>MTDHHARTTGSYSYGGSPYDIHTSSLSHPSRQTVKFITAATIGVTLVFLSGLILVGTVIGLIIATPLLVIFSPVLVPAAITLSLIAGGFVFSGGCGVAAIAALSWIYNYVSGNRPAGSDNLDYAKGYITDKAREVKERAKDYGNYAQARAQEATQGTGNYGQARAQEGTQGSY</sequence>
<comment type="similarity">
    <text evidence="2 7">Belongs to the oleosin family.</text>
</comment>
<evidence type="ECO:0000256" key="8">
    <source>
        <dbReference type="SAM" id="MobiDB-lite"/>
    </source>
</evidence>
<dbReference type="GO" id="GO:0016020">
    <property type="term" value="C:membrane"/>
    <property type="evidence" value="ECO:0007669"/>
    <property type="project" value="UniProtKB-SubCell"/>
</dbReference>
<dbReference type="Proteomes" id="UP001157006">
    <property type="component" value="Chromosome 2"/>
</dbReference>
<dbReference type="GO" id="GO:0048608">
    <property type="term" value="P:reproductive structure development"/>
    <property type="evidence" value="ECO:0007669"/>
    <property type="project" value="UniProtKB-ARBA"/>
</dbReference>
<dbReference type="GO" id="GO:0012511">
    <property type="term" value="C:monolayer-surrounded lipid storage body"/>
    <property type="evidence" value="ECO:0007669"/>
    <property type="project" value="InterPro"/>
</dbReference>
<evidence type="ECO:0000256" key="6">
    <source>
        <dbReference type="ARBA" id="ARBA00023136"/>
    </source>
</evidence>
<evidence type="ECO:0000256" key="2">
    <source>
        <dbReference type="ARBA" id="ARBA00010858"/>
    </source>
</evidence>
<dbReference type="GO" id="GO:0019915">
    <property type="term" value="P:lipid storage"/>
    <property type="evidence" value="ECO:0007669"/>
    <property type="project" value="TreeGrafter"/>
</dbReference>
<comment type="function">
    <text evidence="1">May have a structural role to stabilize the lipid body during desiccation of the seed by preventing coalescence of the oil. Probably interacts with both lipid and phospholipid moieties of lipid bodies. May also provide recognition signals for specific lipase anchorage in lipolysis during seedling growth.</text>
</comment>
<reference evidence="10 11" key="1">
    <citation type="submission" date="2023-01" db="EMBL/GenBank/DDBJ databases">
        <authorList>
            <person name="Kreplak J."/>
        </authorList>
    </citation>
    <scope>NUCLEOTIDE SEQUENCE [LARGE SCALE GENOMIC DNA]</scope>
</reference>
<dbReference type="PROSITE" id="PS00811">
    <property type="entry name" value="OLEOSINS"/>
    <property type="match status" value="1"/>
</dbReference>
<keyword evidence="11" id="KW-1185">Reference proteome</keyword>
<evidence type="ECO:0000313" key="11">
    <source>
        <dbReference type="Proteomes" id="UP001157006"/>
    </source>
</evidence>
<evidence type="ECO:0000256" key="4">
    <source>
        <dbReference type="ARBA" id="ARBA00022692"/>
    </source>
</evidence>
<dbReference type="Pfam" id="PF01277">
    <property type="entry name" value="Oleosin"/>
    <property type="match status" value="1"/>
</dbReference>
<organism evidence="10 11">
    <name type="scientific">Vicia faba</name>
    <name type="common">Broad bean</name>
    <name type="synonym">Faba vulgaris</name>
    <dbReference type="NCBI Taxonomy" id="3906"/>
    <lineage>
        <taxon>Eukaryota</taxon>
        <taxon>Viridiplantae</taxon>
        <taxon>Streptophyta</taxon>
        <taxon>Embryophyta</taxon>
        <taxon>Tracheophyta</taxon>
        <taxon>Spermatophyta</taxon>
        <taxon>Magnoliopsida</taxon>
        <taxon>eudicotyledons</taxon>
        <taxon>Gunneridae</taxon>
        <taxon>Pentapetalae</taxon>
        <taxon>rosids</taxon>
        <taxon>fabids</taxon>
        <taxon>Fabales</taxon>
        <taxon>Fabaceae</taxon>
        <taxon>Papilionoideae</taxon>
        <taxon>50 kb inversion clade</taxon>
        <taxon>NPAAA clade</taxon>
        <taxon>Hologalegina</taxon>
        <taxon>IRL clade</taxon>
        <taxon>Fabeae</taxon>
        <taxon>Vicia</taxon>
    </lineage>
</organism>
<evidence type="ECO:0000256" key="5">
    <source>
        <dbReference type="ARBA" id="ARBA00022989"/>
    </source>
</evidence>
<dbReference type="PANTHER" id="PTHR33203:SF24">
    <property type="entry name" value="OLEOSIN"/>
    <property type="match status" value="1"/>
</dbReference>
<keyword evidence="6 9" id="KW-0472">Membrane</keyword>
<dbReference type="EMBL" id="OX451737">
    <property type="protein sequence ID" value="CAI8599767.1"/>
    <property type="molecule type" value="Genomic_DNA"/>
</dbReference>
<feature type="transmembrane region" description="Helical" evidence="9">
    <location>
        <begin position="36"/>
        <end position="64"/>
    </location>
</feature>
<evidence type="ECO:0000256" key="1">
    <source>
        <dbReference type="ARBA" id="ARBA00002582"/>
    </source>
</evidence>
<protein>
    <recommendedName>
        <fullName evidence="7">Oleosin</fullName>
    </recommendedName>
</protein>
<feature type="region of interest" description="Disordered" evidence="8">
    <location>
        <begin position="150"/>
        <end position="173"/>
    </location>
</feature>
<evidence type="ECO:0000256" key="9">
    <source>
        <dbReference type="SAM" id="Phobius"/>
    </source>
</evidence>
<gene>
    <name evidence="10" type="ORF">VFH_II190440</name>
</gene>
<keyword evidence="3 7" id="KW-0551">Lipid droplet</keyword>
<dbReference type="AlphaFoldDB" id="A0AAV0ZPI2"/>
<evidence type="ECO:0000313" key="10">
    <source>
        <dbReference type="EMBL" id="CAI8599767.1"/>
    </source>
</evidence>
<evidence type="ECO:0000256" key="3">
    <source>
        <dbReference type="ARBA" id="ARBA00022677"/>
    </source>
</evidence>